<evidence type="ECO:0000313" key="2">
    <source>
        <dbReference type="Proteomes" id="UP000555393"/>
    </source>
</evidence>
<evidence type="ECO:0008006" key="3">
    <source>
        <dbReference type="Google" id="ProtNLM"/>
    </source>
</evidence>
<protein>
    <recommendedName>
        <fullName evidence="3">DUF4145 domain-containing protein</fullName>
    </recommendedName>
</protein>
<dbReference type="AlphaFoldDB" id="A0A841M7K4"/>
<organism evidence="1 2">
    <name type="scientific">Paenochrobactrum gallinarii</name>
    <dbReference type="NCBI Taxonomy" id="643673"/>
    <lineage>
        <taxon>Bacteria</taxon>
        <taxon>Pseudomonadati</taxon>
        <taxon>Pseudomonadota</taxon>
        <taxon>Alphaproteobacteria</taxon>
        <taxon>Hyphomicrobiales</taxon>
        <taxon>Brucellaceae</taxon>
        <taxon>Paenochrobactrum</taxon>
    </lineage>
</organism>
<keyword evidence="2" id="KW-1185">Reference proteome</keyword>
<sequence>MEKPQEIAVAEKCIIAQKRRFFGGRMIRFSIPYFYNLSIELEPLARLPFEDTPYSSIKWTLLSAQNALRGLSENSIYSPYLRASYSLSQELLGKLSQQLAKQDEARILTQFEVYEIRSLYERYKTAFLAEVGVMDTYFVQKKGAFDTYALLMNGEALFPDELAIKAPDAIFDAKQAGQCLAFENATASGFHLFRVLETVIRSYYDHVAGGKAAPKVRNIAVYVNAMKQAGVGNEDTLFLLKQISTRYRNPLIHPDVVLSVEDAIAIYGLVRTAVTQMLSEMPYAPATTQNYGNLASLFKGE</sequence>
<dbReference type="RefSeq" id="WP_184224130.1">
    <property type="nucleotide sequence ID" value="NZ_JACIIU010000017.1"/>
</dbReference>
<accession>A0A841M7K4</accession>
<dbReference type="Proteomes" id="UP000555393">
    <property type="component" value="Unassembled WGS sequence"/>
</dbReference>
<reference evidence="1 2" key="1">
    <citation type="submission" date="2020-08" db="EMBL/GenBank/DDBJ databases">
        <title>Genomic Encyclopedia of Type Strains, Phase IV (KMG-IV): sequencing the most valuable type-strain genomes for metagenomic binning, comparative biology and taxonomic classification.</title>
        <authorList>
            <person name="Goeker M."/>
        </authorList>
    </citation>
    <scope>NUCLEOTIDE SEQUENCE [LARGE SCALE GENOMIC DNA]</scope>
    <source>
        <strain evidence="1 2">DSM 22336</strain>
    </source>
</reference>
<gene>
    <name evidence="1" type="ORF">FHS77_002696</name>
</gene>
<proteinExistence type="predicted"/>
<name>A0A841M7K4_9HYPH</name>
<evidence type="ECO:0000313" key="1">
    <source>
        <dbReference type="EMBL" id="MBB6262128.1"/>
    </source>
</evidence>
<comment type="caution">
    <text evidence="1">The sequence shown here is derived from an EMBL/GenBank/DDBJ whole genome shotgun (WGS) entry which is preliminary data.</text>
</comment>
<dbReference type="EMBL" id="JACIIU010000017">
    <property type="protein sequence ID" value="MBB6262128.1"/>
    <property type="molecule type" value="Genomic_DNA"/>
</dbReference>